<gene>
    <name evidence="6" type="ORF">E3U55_01965</name>
</gene>
<feature type="chain" id="PRO_5038982515" description="Adhesin" evidence="5">
    <location>
        <begin position="25"/>
        <end position="332"/>
    </location>
</feature>
<dbReference type="PROSITE" id="PS51257">
    <property type="entry name" value="PROKAR_LIPOPROTEIN"/>
    <property type="match status" value="1"/>
</dbReference>
<feature type="region of interest" description="Disordered" evidence="4">
    <location>
        <begin position="129"/>
        <end position="159"/>
    </location>
</feature>
<comment type="caution">
    <text evidence="6">The sequence shown here is derived from an EMBL/GenBank/DDBJ whole genome shotgun (WGS) entry which is preliminary data.</text>
</comment>
<dbReference type="AlphaFoldDB" id="A0A4Y8IR55"/>
<evidence type="ECO:0008006" key="8">
    <source>
        <dbReference type="Google" id="ProtNLM"/>
    </source>
</evidence>
<keyword evidence="3 5" id="KW-0732">Signal</keyword>
<reference evidence="6 7" key="1">
    <citation type="submission" date="2019-03" db="EMBL/GenBank/DDBJ databases">
        <authorList>
            <person name="He R.-H."/>
        </authorList>
    </citation>
    <scope>NUCLEOTIDE SEQUENCE [LARGE SCALE GENOMIC DNA]</scope>
    <source>
        <strain evidence="7">SH 714</strain>
    </source>
</reference>
<dbReference type="GO" id="GO:0030001">
    <property type="term" value="P:metal ion transport"/>
    <property type="evidence" value="ECO:0007669"/>
    <property type="project" value="InterPro"/>
</dbReference>
<evidence type="ECO:0000256" key="1">
    <source>
        <dbReference type="ARBA" id="ARBA00011028"/>
    </source>
</evidence>
<dbReference type="SUPFAM" id="SSF53807">
    <property type="entry name" value="Helical backbone' metal receptor"/>
    <property type="match status" value="1"/>
</dbReference>
<dbReference type="OrthoDB" id="9810636at2"/>
<evidence type="ECO:0000313" key="7">
    <source>
        <dbReference type="Proteomes" id="UP000297975"/>
    </source>
</evidence>
<proteinExistence type="inferred from homology"/>
<sequence>MKGLKITLLSLLLILLFACNSSNNESQNTSETEKGKIITSIYPIEYIISEIAKEDAEVETVLPSGADPHSYEPSTKEMIELADSDGFFYIGEGFESFSATLAETVKTEGVHLLSLGKHTELFSDFTNQHKERDHSDDHVEDENHDHESHDEQEHEDEHAHRDFDPHFWLDPNRMVSAGELILEDLIALYPEHEEEFRKNFDKFKENMHDLDEQYSNTLSDEVNVLITHKSFSYLEQKYPIKQHSIRGLTSAQEPSQKELQALFKEIEELGINHIVLETNSEDRLAANIADELNLKKYYLSNLSTRTEEEIEQGKDYYDIMLDNLEVLKQISQ</sequence>
<dbReference type="GO" id="GO:0046872">
    <property type="term" value="F:metal ion binding"/>
    <property type="evidence" value="ECO:0007669"/>
    <property type="project" value="InterPro"/>
</dbReference>
<feature type="signal peptide" evidence="5">
    <location>
        <begin position="1"/>
        <end position="24"/>
    </location>
</feature>
<dbReference type="RefSeq" id="WP_134338649.1">
    <property type="nucleotide sequence ID" value="NZ_SOPW01000002.1"/>
</dbReference>
<keyword evidence="2" id="KW-0813">Transport</keyword>
<evidence type="ECO:0000313" key="6">
    <source>
        <dbReference type="EMBL" id="TFB24291.1"/>
    </source>
</evidence>
<keyword evidence="7" id="KW-1185">Reference proteome</keyword>
<evidence type="ECO:0000256" key="5">
    <source>
        <dbReference type="SAM" id="SignalP"/>
    </source>
</evidence>
<dbReference type="Pfam" id="PF01297">
    <property type="entry name" value="ZnuA"/>
    <property type="match status" value="1"/>
</dbReference>
<name>A0A4Y8IR55_9BACI</name>
<dbReference type="PANTHER" id="PTHR42953">
    <property type="entry name" value="HIGH-AFFINITY ZINC UPTAKE SYSTEM PROTEIN ZNUA-RELATED"/>
    <property type="match status" value="1"/>
</dbReference>
<evidence type="ECO:0000256" key="3">
    <source>
        <dbReference type="ARBA" id="ARBA00022729"/>
    </source>
</evidence>
<organism evidence="6 7">
    <name type="scientific">Filobacillus milosensis</name>
    <dbReference type="NCBI Taxonomy" id="94137"/>
    <lineage>
        <taxon>Bacteria</taxon>
        <taxon>Bacillati</taxon>
        <taxon>Bacillota</taxon>
        <taxon>Bacilli</taxon>
        <taxon>Bacillales</taxon>
        <taxon>Bacillaceae</taxon>
        <taxon>Filobacillus</taxon>
    </lineage>
</organism>
<comment type="similarity">
    <text evidence="1">Belongs to the bacterial solute-binding protein 9 family.</text>
</comment>
<accession>A0A4Y8IR55</accession>
<dbReference type="Proteomes" id="UP000297975">
    <property type="component" value="Unassembled WGS sequence"/>
</dbReference>
<evidence type="ECO:0000256" key="2">
    <source>
        <dbReference type="ARBA" id="ARBA00022448"/>
    </source>
</evidence>
<dbReference type="Gene3D" id="3.40.50.1980">
    <property type="entry name" value="Nitrogenase molybdenum iron protein domain"/>
    <property type="match status" value="2"/>
</dbReference>
<protein>
    <recommendedName>
        <fullName evidence="8">Adhesin</fullName>
    </recommendedName>
</protein>
<dbReference type="InterPro" id="IPR050492">
    <property type="entry name" value="Bact_metal-bind_prot9"/>
</dbReference>
<dbReference type="InterPro" id="IPR006127">
    <property type="entry name" value="ZnuA-like"/>
</dbReference>
<dbReference type="PANTHER" id="PTHR42953:SF3">
    <property type="entry name" value="HIGH-AFFINITY ZINC UPTAKE SYSTEM PROTEIN ZNUA"/>
    <property type="match status" value="1"/>
</dbReference>
<dbReference type="EMBL" id="SOPW01000002">
    <property type="protein sequence ID" value="TFB24291.1"/>
    <property type="molecule type" value="Genomic_DNA"/>
</dbReference>
<evidence type="ECO:0000256" key="4">
    <source>
        <dbReference type="SAM" id="MobiDB-lite"/>
    </source>
</evidence>